<protein>
    <recommendedName>
        <fullName evidence="1">C-type lectin domain-containing protein</fullName>
    </recommendedName>
</protein>
<name>A0A3B4BAW1_9GOBI</name>
<dbReference type="STRING" id="409849.ENSPMGP00000026887"/>
<dbReference type="AlphaFoldDB" id="A0A3B4BAW1"/>
<dbReference type="InterPro" id="IPR016186">
    <property type="entry name" value="C-type_lectin-like/link_sf"/>
</dbReference>
<dbReference type="PANTHER" id="PTHR45784:SF5">
    <property type="entry name" value="C-TYPE LECTIN DOMAIN FAMILY 20 MEMBER A-RELATED"/>
    <property type="match status" value="1"/>
</dbReference>
<dbReference type="Gene3D" id="3.10.100.10">
    <property type="entry name" value="Mannose-Binding Protein A, subunit A"/>
    <property type="match status" value="1"/>
</dbReference>
<dbReference type="InterPro" id="IPR001304">
    <property type="entry name" value="C-type_lectin-like"/>
</dbReference>
<dbReference type="InterPro" id="IPR016187">
    <property type="entry name" value="CTDL_fold"/>
</dbReference>
<dbReference type="PROSITE" id="PS50041">
    <property type="entry name" value="C_TYPE_LECTIN_2"/>
    <property type="match status" value="1"/>
</dbReference>
<evidence type="ECO:0000259" key="1">
    <source>
        <dbReference type="PROSITE" id="PS50041"/>
    </source>
</evidence>
<keyword evidence="3" id="KW-1185">Reference proteome</keyword>
<dbReference type="PANTHER" id="PTHR45784">
    <property type="entry name" value="C-TYPE LECTIN DOMAIN FAMILY 20 MEMBER A-RELATED"/>
    <property type="match status" value="1"/>
</dbReference>
<reference evidence="2" key="2">
    <citation type="submission" date="2025-09" db="UniProtKB">
        <authorList>
            <consortium name="Ensembl"/>
        </authorList>
    </citation>
    <scope>IDENTIFICATION</scope>
</reference>
<proteinExistence type="predicted"/>
<dbReference type="Proteomes" id="UP000261520">
    <property type="component" value="Unplaced"/>
</dbReference>
<dbReference type="SUPFAM" id="SSF56436">
    <property type="entry name" value="C-type lectin-like"/>
    <property type="match status" value="1"/>
</dbReference>
<feature type="domain" description="C-type lectin" evidence="1">
    <location>
        <begin position="29"/>
        <end position="132"/>
    </location>
</feature>
<accession>A0A3B4BAW1</accession>
<dbReference type="Pfam" id="PF00059">
    <property type="entry name" value="Lectin_C"/>
    <property type="match status" value="1"/>
</dbReference>
<organism evidence="2 3">
    <name type="scientific">Periophthalmus magnuspinnatus</name>
    <dbReference type="NCBI Taxonomy" id="409849"/>
    <lineage>
        <taxon>Eukaryota</taxon>
        <taxon>Metazoa</taxon>
        <taxon>Chordata</taxon>
        <taxon>Craniata</taxon>
        <taxon>Vertebrata</taxon>
        <taxon>Euteleostomi</taxon>
        <taxon>Actinopterygii</taxon>
        <taxon>Neopterygii</taxon>
        <taxon>Teleostei</taxon>
        <taxon>Neoteleostei</taxon>
        <taxon>Acanthomorphata</taxon>
        <taxon>Gobiaria</taxon>
        <taxon>Gobiiformes</taxon>
        <taxon>Gobioidei</taxon>
        <taxon>Gobiidae</taxon>
        <taxon>Oxudercinae</taxon>
        <taxon>Periophthalmus</taxon>
    </lineage>
</organism>
<sequence length="132" mass="15342">ILLFICPSSGLLMKHPNGKWNDYPQGYYLTFYCIKLSVVKINMSWEEALEHCKTEHGLTWDKPVLASHDKEEVNLVWIGLRFLGDQWQWVSGAPLESDTLDQCPVHNRCATLNSQGLYETRDCKEELYFICE</sequence>
<reference evidence="2" key="1">
    <citation type="submission" date="2025-08" db="UniProtKB">
        <authorList>
            <consortium name="Ensembl"/>
        </authorList>
    </citation>
    <scope>IDENTIFICATION</scope>
</reference>
<evidence type="ECO:0000313" key="3">
    <source>
        <dbReference type="Proteomes" id="UP000261520"/>
    </source>
</evidence>
<evidence type="ECO:0000313" key="2">
    <source>
        <dbReference type="Ensembl" id="ENSPMGP00000026887.1"/>
    </source>
</evidence>
<dbReference type="Ensembl" id="ENSPMGT00000028641.1">
    <property type="protein sequence ID" value="ENSPMGP00000026887.1"/>
    <property type="gene ID" value="ENSPMGG00000021706.1"/>
</dbReference>